<accession>A0A0F5K469</accession>
<evidence type="ECO:0000256" key="1">
    <source>
        <dbReference type="SAM" id="SignalP"/>
    </source>
</evidence>
<reference evidence="2 3" key="1">
    <citation type="submission" date="2015-03" db="EMBL/GenBank/DDBJ databases">
        <title>Draft Genome Sequence of Burkholderia andropogonis type strain ICMP2807, isolated from Sorghum bicolor.</title>
        <authorList>
            <person name="Lopes-Santos L."/>
            <person name="Castro D.B."/>
            <person name="Ottoboni L.M."/>
            <person name="Park D."/>
            <person name="Weirc B.S."/>
            <person name="Destefano S.A."/>
        </authorList>
    </citation>
    <scope>NUCLEOTIDE SEQUENCE [LARGE SCALE GENOMIC DNA]</scope>
    <source>
        <strain evidence="2 3">ICMP2807</strain>
    </source>
</reference>
<protein>
    <recommendedName>
        <fullName evidence="4">Lipoprotein</fullName>
    </recommendedName>
</protein>
<dbReference type="InterPro" id="IPR023373">
    <property type="entry name" value="YmcC_sf"/>
</dbReference>
<sequence>MQIARLLVCATVLLGACSAPVTAVSDYIKFKRSSSQASVARTPLTKGYAYLLVTVQGKSFLMARGAQESAPGGTVDVWYSGAGEVLRLQNGRVLAASGTPVEWTDVRLSAQPDWQSIGADATLQRRRDESPGYHFGLMDQLTVTPIAAPHRSGFYGVPDPSLHWFRETSSGENALPASRYAVRFDGQTSEVVYGEQCLSRSLCFSWQRWPN</sequence>
<dbReference type="AlphaFoldDB" id="A0A0F5K469"/>
<dbReference type="SUPFAM" id="SSF159270">
    <property type="entry name" value="YmcC-like"/>
    <property type="match status" value="1"/>
</dbReference>
<dbReference type="PROSITE" id="PS51257">
    <property type="entry name" value="PROKAR_LIPOPROTEIN"/>
    <property type="match status" value="1"/>
</dbReference>
<feature type="signal peptide" evidence="1">
    <location>
        <begin position="1"/>
        <end position="23"/>
    </location>
</feature>
<comment type="caution">
    <text evidence="2">The sequence shown here is derived from an EMBL/GenBank/DDBJ whole genome shotgun (WGS) entry which is preliminary data.</text>
</comment>
<gene>
    <name evidence="2" type="ORF">WM40_04965</name>
</gene>
<proteinExistence type="predicted"/>
<keyword evidence="1" id="KW-0732">Signal</keyword>
<dbReference type="EMBL" id="LAQU01000003">
    <property type="protein sequence ID" value="KKB64730.1"/>
    <property type="molecule type" value="Genomic_DNA"/>
</dbReference>
<dbReference type="OrthoDB" id="8847406at2"/>
<dbReference type="Proteomes" id="UP000033618">
    <property type="component" value="Unassembled WGS sequence"/>
</dbReference>
<evidence type="ECO:0008006" key="4">
    <source>
        <dbReference type="Google" id="ProtNLM"/>
    </source>
</evidence>
<dbReference type="PATRIC" id="fig|28092.6.peg.1175"/>
<organism evidence="2 3">
    <name type="scientific">Robbsia andropogonis</name>
    <dbReference type="NCBI Taxonomy" id="28092"/>
    <lineage>
        <taxon>Bacteria</taxon>
        <taxon>Pseudomonadati</taxon>
        <taxon>Pseudomonadota</taxon>
        <taxon>Betaproteobacteria</taxon>
        <taxon>Burkholderiales</taxon>
        <taxon>Burkholderiaceae</taxon>
        <taxon>Robbsia</taxon>
    </lineage>
</organism>
<evidence type="ECO:0000313" key="3">
    <source>
        <dbReference type="Proteomes" id="UP000033618"/>
    </source>
</evidence>
<dbReference type="RefSeq" id="WP_024903622.1">
    <property type="nucleotide sequence ID" value="NZ_CADFGU010000005.1"/>
</dbReference>
<evidence type="ECO:0000313" key="2">
    <source>
        <dbReference type="EMBL" id="KKB64730.1"/>
    </source>
</evidence>
<keyword evidence="3" id="KW-1185">Reference proteome</keyword>
<dbReference type="Gene3D" id="2.40.360.10">
    <property type="entry name" value="YmcC-like"/>
    <property type="match status" value="1"/>
</dbReference>
<feature type="chain" id="PRO_5002490828" description="Lipoprotein" evidence="1">
    <location>
        <begin position="24"/>
        <end position="211"/>
    </location>
</feature>
<name>A0A0F5K469_9BURK</name>